<dbReference type="GO" id="GO:0016197">
    <property type="term" value="P:endosomal transport"/>
    <property type="evidence" value="ECO:0007669"/>
    <property type="project" value="InterPro"/>
</dbReference>
<dbReference type="GO" id="GO:0045121">
    <property type="term" value="C:membrane raft"/>
    <property type="evidence" value="ECO:0007669"/>
    <property type="project" value="InterPro"/>
</dbReference>
<comment type="subcellular location">
    <subcellularLocation>
        <location evidence="1">Endomembrane system</location>
    </subcellularLocation>
</comment>
<protein>
    <submittedName>
        <fullName evidence="7">Uncharacterized protein</fullName>
    </submittedName>
</protein>
<dbReference type="InterPro" id="IPR028209">
    <property type="entry name" value="LAMTOR1/MEH1"/>
</dbReference>
<evidence type="ECO:0000313" key="7">
    <source>
        <dbReference type="EMBL" id="WEW58128.1"/>
    </source>
</evidence>
<keyword evidence="8" id="KW-1185">Reference proteome</keyword>
<proteinExistence type="predicted"/>
<feature type="compositionally biased region" description="Polar residues" evidence="6">
    <location>
        <begin position="119"/>
        <end position="136"/>
    </location>
</feature>
<dbReference type="GO" id="GO:0071986">
    <property type="term" value="C:Ragulator complex"/>
    <property type="evidence" value="ECO:0007669"/>
    <property type="project" value="InterPro"/>
</dbReference>
<dbReference type="GO" id="GO:0031902">
    <property type="term" value="C:late endosome membrane"/>
    <property type="evidence" value="ECO:0007669"/>
    <property type="project" value="InterPro"/>
</dbReference>
<dbReference type="GO" id="GO:0001919">
    <property type="term" value="P:regulation of receptor recycling"/>
    <property type="evidence" value="ECO:0007669"/>
    <property type="project" value="InterPro"/>
</dbReference>
<dbReference type="EMBL" id="CP120628">
    <property type="protein sequence ID" value="WEW58128.1"/>
    <property type="molecule type" value="Genomic_DNA"/>
</dbReference>
<dbReference type="GO" id="GO:0032008">
    <property type="term" value="P:positive regulation of TOR signaling"/>
    <property type="evidence" value="ECO:0007669"/>
    <property type="project" value="InterPro"/>
</dbReference>
<dbReference type="Pfam" id="PF15454">
    <property type="entry name" value="LAMTOR"/>
    <property type="match status" value="1"/>
</dbReference>
<dbReference type="AlphaFoldDB" id="A0AAF0DH32"/>
<evidence type="ECO:0000313" key="8">
    <source>
        <dbReference type="Proteomes" id="UP001219355"/>
    </source>
</evidence>
<feature type="region of interest" description="Disordered" evidence="6">
    <location>
        <begin position="80"/>
        <end position="139"/>
    </location>
</feature>
<name>A0AAF0DH32_9EURO</name>
<feature type="compositionally biased region" description="Low complexity" evidence="6">
    <location>
        <begin position="80"/>
        <end position="98"/>
    </location>
</feature>
<evidence type="ECO:0000256" key="5">
    <source>
        <dbReference type="ARBA" id="ARBA00023288"/>
    </source>
</evidence>
<evidence type="ECO:0000256" key="4">
    <source>
        <dbReference type="ARBA" id="ARBA00023139"/>
    </source>
</evidence>
<sequence>MGICASCLGLTRRVSHDSESVRLLDDDIYQPGYSYGTVHTHRQGPDPEGLKREREALDTICQRTSDSVIDIWAIHSQPLLPPARSASSSATASSSRIPSNERTAPPPALKAEETPAPIPSTSAKPPEHTNGSSSPVTGEIGGMKYIACRDTGLGQNTDTSTVPRHWGEVVFTNRREKKKRPRINGDKGDNKLADDLFGALVVS</sequence>
<keyword evidence="2" id="KW-0519">Myristate</keyword>
<reference evidence="7" key="1">
    <citation type="submission" date="2023-03" db="EMBL/GenBank/DDBJ databases">
        <title>Emydomyces testavorans Genome Sequence.</title>
        <authorList>
            <person name="Hoyer L."/>
        </authorList>
    </citation>
    <scope>NUCLEOTIDE SEQUENCE</scope>
    <source>
        <strain evidence="7">16-2883</strain>
    </source>
</reference>
<evidence type="ECO:0000256" key="6">
    <source>
        <dbReference type="SAM" id="MobiDB-lite"/>
    </source>
</evidence>
<organism evidence="7 8">
    <name type="scientific">Emydomyces testavorans</name>
    <dbReference type="NCBI Taxonomy" id="2070801"/>
    <lineage>
        <taxon>Eukaryota</taxon>
        <taxon>Fungi</taxon>
        <taxon>Dikarya</taxon>
        <taxon>Ascomycota</taxon>
        <taxon>Pezizomycotina</taxon>
        <taxon>Eurotiomycetes</taxon>
        <taxon>Eurotiomycetidae</taxon>
        <taxon>Onygenales</taxon>
        <taxon>Nannizziopsiaceae</taxon>
        <taxon>Emydomyces</taxon>
    </lineage>
</organism>
<dbReference type="SMART" id="SM01262">
    <property type="entry name" value="LAMTOR"/>
    <property type="match status" value="1"/>
</dbReference>
<accession>A0AAF0DH32</accession>
<evidence type="ECO:0000256" key="2">
    <source>
        <dbReference type="ARBA" id="ARBA00022707"/>
    </source>
</evidence>
<dbReference type="Proteomes" id="UP001219355">
    <property type="component" value="Chromosome 2"/>
</dbReference>
<keyword evidence="5" id="KW-0449">Lipoprotein</keyword>
<evidence type="ECO:0000256" key="3">
    <source>
        <dbReference type="ARBA" id="ARBA00023136"/>
    </source>
</evidence>
<dbReference type="GO" id="GO:0071230">
    <property type="term" value="P:cellular response to amino acid stimulus"/>
    <property type="evidence" value="ECO:0007669"/>
    <property type="project" value="InterPro"/>
</dbReference>
<keyword evidence="3" id="KW-0472">Membrane</keyword>
<dbReference type="GO" id="GO:0043410">
    <property type="term" value="P:positive regulation of MAPK cascade"/>
    <property type="evidence" value="ECO:0007669"/>
    <property type="project" value="InterPro"/>
</dbReference>
<gene>
    <name evidence="7" type="ORF">PRK78_003595</name>
</gene>
<evidence type="ECO:0000256" key="1">
    <source>
        <dbReference type="ARBA" id="ARBA00004308"/>
    </source>
</evidence>
<keyword evidence="4" id="KW-0564">Palmitate</keyword>